<dbReference type="Proteomes" id="UP000821845">
    <property type="component" value="Chromosome 3"/>
</dbReference>
<name>A0ACB7SRL0_HYAAI</name>
<proteinExistence type="predicted"/>
<organism evidence="1 2">
    <name type="scientific">Hyalomma asiaticum</name>
    <name type="common">Tick</name>
    <dbReference type="NCBI Taxonomy" id="266040"/>
    <lineage>
        <taxon>Eukaryota</taxon>
        <taxon>Metazoa</taxon>
        <taxon>Ecdysozoa</taxon>
        <taxon>Arthropoda</taxon>
        <taxon>Chelicerata</taxon>
        <taxon>Arachnida</taxon>
        <taxon>Acari</taxon>
        <taxon>Parasitiformes</taxon>
        <taxon>Ixodida</taxon>
        <taxon>Ixodoidea</taxon>
        <taxon>Ixodidae</taxon>
        <taxon>Hyalomminae</taxon>
        <taxon>Hyalomma</taxon>
    </lineage>
</organism>
<keyword evidence="2" id="KW-1185">Reference proteome</keyword>
<evidence type="ECO:0000313" key="1">
    <source>
        <dbReference type="EMBL" id="KAH6936423.1"/>
    </source>
</evidence>
<comment type="caution">
    <text evidence="1">The sequence shown here is derived from an EMBL/GenBank/DDBJ whole genome shotgun (WGS) entry which is preliminary data.</text>
</comment>
<gene>
    <name evidence="1" type="ORF">HPB50_017065</name>
</gene>
<dbReference type="EMBL" id="CM023483">
    <property type="protein sequence ID" value="KAH6936423.1"/>
    <property type="molecule type" value="Genomic_DNA"/>
</dbReference>
<sequence length="254" mass="27257">MVAHVSEHGAVNADRHSTCLNNPALEELCETAAIDEDVVTSVRTDDAALECVPYKEAPQCVHKLKLFCAADNLTDEALQCLCAVKNEATATAIKKRCQSKTMAVSVLEMSSFERHRRQCSSNVTPTTTVPRPGFSAHGPHEPLQKQGSGNGAGGAWPASAGWSIRLCYRPPMAVSGSKVPPFASTNLSDLDFSSCESSCHALHHKPPLQDKTRLALVLYASDDHMDLLPSGTQLADVAGTPAPELARPSRRLFL</sequence>
<evidence type="ECO:0000313" key="2">
    <source>
        <dbReference type="Proteomes" id="UP000821845"/>
    </source>
</evidence>
<protein>
    <submittedName>
        <fullName evidence="1">Uncharacterized protein</fullName>
    </submittedName>
</protein>
<reference evidence="1" key="1">
    <citation type="submission" date="2020-05" db="EMBL/GenBank/DDBJ databases">
        <title>Large-scale comparative analyses of tick genomes elucidate their genetic diversity and vector capacities.</title>
        <authorList>
            <person name="Jia N."/>
            <person name="Wang J."/>
            <person name="Shi W."/>
            <person name="Du L."/>
            <person name="Sun Y."/>
            <person name="Zhan W."/>
            <person name="Jiang J."/>
            <person name="Wang Q."/>
            <person name="Zhang B."/>
            <person name="Ji P."/>
            <person name="Sakyi L.B."/>
            <person name="Cui X."/>
            <person name="Yuan T."/>
            <person name="Jiang B."/>
            <person name="Yang W."/>
            <person name="Lam T.T.-Y."/>
            <person name="Chang Q."/>
            <person name="Ding S."/>
            <person name="Wang X."/>
            <person name="Zhu J."/>
            <person name="Ruan X."/>
            <person name="Zhao L."/>
            <person name="Wei J."/>
            <person name="Que T."/>
            <person name="Du C."/>
            <person name="Cheng J."/>
            <person name="Dai P."/>
            <person name="Han X."/>
            <person name="Huang E."/>
            <person name="Gao Y."/>
            <person name="Liu J."/>
            <person name="Shao H."/>
            <person name="Ye R."/>
            <person name="Li L."/>
            <person name="Wei W."/>
            <person name="Wang X."/>
            <person name="Wang C."/>
            <person name="Yang T."/>
            <person name="Huo Q."/>
            <person name="Li W."/>
            <person name="Guo W."/>
            <person name="Chen H."/>
            <person name="Zhou L."/>
            <person name="Ni X."/>
            <person name="Tian J."/>
            <person name="Zhou Y."/>
            <person name="Sheng Y."/>
            <person name="Liu T."/>
            <person name="Pan Y."/>
            <person name="Xia L."/>
            <person name="Li J."/>
            <person name="Zhao F."/>
            <person name="Cao W."/>
        </authorList>
    </citation>
    <scope>NUCLEOTIDE SEQUENCE</scope>
    <source>
        <strain evidence="1">Hyas-2018</strain>
    </source>
</reference>
<accession>A0ACB7SRL0</accession>